<dbReference type="SUPFAM" id="SSF49899">
    <property type="entry name" value="Concanavalin A-like lectins/glucanases"/>
    <property type="match status" value="1"/>
</dbReference>
<feature type="chain" id="PRO_5047367764" evidence="4">
    <location>
        <begin position="28"/>
        <end position="1499"/>
    </location>
</feature>
<feature type="domain" description="LamG-like jellyroll fold" evidence="5">
    <location>
        <begin position="1067"/>
        <end position="1209"/>
    </location>
</feature>
<proteinExistence type="predicted"/>
<sequence>MKRSSILPALTIFGLLAGISVASPAAAEPPAPTPAPAAADDTGSVEGALTEARRTRKPVEATGATTATSKSTANPDGTVTLEQSAVPARKRVGDTWRELDATLARNADGTWSPKVALTPLRLSGGGTGPMATVGDASVNAAFTAPVTLPEPAVDGATATYGAVLPGVDLQVTALATGGFAEVFVVRDAAAAKNPALAELSFGTRTKGLTLEADAHGNLVGNDRWGSPVLTAPAPMMWDSAPPAKAAAGARATTSTTRGPGSSARKARLAAAVKPGKITLTPDKSLLTGAATRYPVYLDPTFAWSPAAGARYGWATLPADFPQTKYWNSTPDPRGRMQVGNSGEIKSRTFINYVLPIATLRDADINTATFKITQTWAYSCTPTRVNLHAPTPVLTQANAFWNAWVNNLGSVVAYATVANGYNSSCPADGVPFNVKPAIEAAVAANKTVQTFALAAASESDTNGWKEFLQTSPTLAITYNHQPNKPTGMKTSPATSCGATSPTIVGQTDVTLYAPVSDRNKNALGVEFKLWKQGASGTVLARSNPDLLWYSSGSTAVLKIPMKTLKAAAGTSIATFEWNVRATDYKAWSDPSATCRFKFDASRPGNPIIAMPEGVTPQIAVPLTIGIKPPVDENGKVVTPVPTSYLYQLNGGPYATVAATNGTAEIKNLKPTRFTNTLSVTSLSAGGNVGAATQEIFNADPAAVAADGDLTGDNLADLTVVGGKNKLPAGVWTSTGRGTGQIAPIAANLGAHGAGQNDVPADFNTADVITGHFGGTGLQDLLAFYPTGVVGRSDSKGTAVILRGNGDGSVIQSELDSNSQTIEPIFLNEDPEGSSLLQLVNAGAHTAEWLGPDLLGVLQDPDGYRLTYHPALGATGQFNQSAKLSQLTPTGGTDWNTWTLTSAQTTTGTALFLWQATTGKLYLWNDVLWAGGTGLTFDQYLLSENFKTGQKQTLRAADFNGDGTADLWTVNENGEVTGSLVGNLNGGTGSLSAQPWQVFTPPTHTWKLDDAETGAIGAAGAKDTSGTLHASGGGGTEWASGDLFDPAAEFPGTAGTVISTSAKAVTTNADFSVSVWAKPDAYEGIVVSQDGVNGTGFKVWPSAIDNSWRFGMQRADEPYAGATWDIAVSAPNTAKLGVWTHLTVTYKASTKKMTLYVDEKRISSTTRTTTPWSAAKSFRIGDTQKSAGTHGDSFKGQISQVQTWDTVIWPIAEFQDALWDRVRGTDGAWSKTPSMIDSNPAITTSAITRTPDGVVHVFNMVAGSGVWYRTRSASGVWQGDAVQIDFSTQITDLAAAALPDGTIQLQTLLPAYGVYNRTRSAEGVWSAATNFDASTQISRIASTATPDGRTHVLTLLPGYGVYSRSRSAAGTWGPYTRFDQQGNLTDVAAVGMPDNTVHSVTVYPGFGVYDRTMSSTDVWGQYTLLDNNGGPTSVSAAGGADGSMVIDTAGAGTTVTHRVRTAAGTWESAQSSFTTAAKPTNLVSWLTKDGRAHVAYLPDLP</sequence>
<gene>
    <name evidence="6" type="ORF">JKJ07_06225</name>
</gene>
<accession>A0ABS1VJH7</accession>
<evidence type="ECO:0000313" key="6">
    <source>
        <dbReference type="EMBL" id="MBL7253902.1"/>
    </source>
</evidence>
<evidence type="ECO:0000256" key="4">
    <source>
        <dbReference type="SAM" id="SignalP"/>
    </source>
</evidence>
<comment type="caution">
    <text evidence="6">The sequence shown here is derived from an EMBL/GenBank/DDBJ whole genome shotgun (WGS) entry which is preliminary data.</text>
</comment>
<reference evidence="6 7" key="1">
    <citation type="submission" date="2021-01" db="EMBL/GenBank/DDBJ databases">
        <title>Actinoplanes sp. nov. LDG1-01 isolated from lichen.</title>
        <authorList>
            <person name="Saeng-In P."/>
            <person name="Phongsopitanun W."/>
            <person name="Kanchanasin P."/>
            <person name="Yuki M."/>
            <person name="Kudo T."/>
            <person name="Ohkuma M."/>
            <person name="Tanasupawat S."/>
        </authorList>
    </citation>
    <scope>NUCLEOTIDE SEQUENCE [LARGE SCALE GENOMIC DNA]</scope>
    <source>
        <strain evidence="6 7">LDG1-01</strain>
    </source>
</reference>
<feature type="compositionally biased region" description="Low complexity" evidence="3">
    <location>
        <begin position="61"/>
        <end position="73"/>
    </location>
</feature>
<evidence type="ECO:0000259" key="5">
    <source>
        <dbReference type="SMART" id="SM00560"/>
    </source>
</evidence>
<feature type="signal peptide" evidence="4">
    <location>
        <begin position="1"/>
        <end position="27"/>
    </location>
</feature>
<feature type="region of interest" description="Disordered" evidence="3">
    <location>
        <begin position="25"/>
        <end position="78"/>
    </location>
</feature>
<dbReference type="InterPro" id="IPR013320">
    <property type="entry name" value="ConA-like_dom_sf"/>
</dbReference>
<dbReference type="SMART" id="SM00560">
    <property type="entry name" value="LamGL"/>
    <property type="match status" value="1"/>
</dbReference>
<organism evidence="6 7">
    <name type="scientific">Paractinoplanes lichenicola</name>
    <dbReference type="NCBI Taxonomy" id="2802976"/>
    <lineage>
        <taxon>Bacteria</taxon>
        <taxon>Bacillati</taxon>
        <taxon>Actinomycetota</taxon>
        <taxon>Actinomycetes</taxon>
        <taxon>Micromonosporales</taxon>
        <taxon>Micromonosporaceae</taxon>
        <taxon>Paractinoplanes</taxon>
    </lineage>
</organism>
<keyword evidence="1 4" id="KW-0732">Signal</keyword>
<keyword evidence="2" id="KW-1015">Disulfide bond</keyword>
<name>A0ABS1VJH7_9ACTN</name>
<evidence type="ECO:0000256" key="1">
    <source>
        <dbReference type="ARBA" id="ARBA00022729"/>
    </source>
</evidence>
<evidence type="ECO:0000256" key="3">
    <source>
        <dbReference type="SAM" id="MobiDB-lite"/>
    </source>
</evidence>
<evidence type="ECO:0000256" key="2">
    <source>
        <dbReference type="ARBA" id="ARBA00023157"/>
    </source>
</evidence>
<protein>
    <submittedName>
        <fullName evidence="6">LamG domain-containing protein</fullName>
    </submittedName>
</protein>
<dbReference type="Proteomes" id="UP000598996">
    <property type="component" value="Unassembled WGS sequence"/>
</dbReference>
<dbReference type="RefSeq" id="WP_202990272.1">
    <property type="nucleotide sequence ID" value="NZ_JAENHO010000002.1"/>
</dbReference>
<keyword evidence="7" id="KW-1185">Reference proteome</keyword>
<dbReference type="Gene3D" id="2.60.120.200">
    <property type="match status" value="1"/>
</dbReference>
<dbReference type="InterPro" id="IPR006558">
    <property type="entry name" value="LamG-like"/>
</dbReference>
<dbReference type="EMBL" id="JAENHO010000002">
    <property type="protein sequence ID" value="MBL7253902.1"/>
    <property type="molecule type" value="Genomic_DNA"/>
</dbReference>
<evidence type="ECO:0000313" key="7">
    <source>
        <dbReference type="Proteomes" id="UP000598996"/>
    </source>
</evidence>